<feature type="region of interest" description="Disordered" evidence="1">
    <location>
        <begin position="28"/>
        <end position="64"/>
    </location>
</feature>
<keyword evidence="2" id="KW-0472">Membrane</keyword>
<reference evidence="3" key="1">
    <citation type="journal article" date="2022" name="IScience">
        <title>Evolution of zygomycete secretomes and the origins of terrestrial fungal ecologies.</title>
        <authorList>
            <person name="Chang Y."/>
            <person name="Wang Y."/>
            <person name="Mondo S."/>
            <person name="Ahrendt S."/>
            <person name="Andreopoulos W."/>
            <person name="Barry K."/>
            <person name="Beard J."/>
            <person name="Benny G.L."/>
            <person name="Blankenship S."/>
            <person name="Bonito G."/>
            <person name="Cuomo C."/>
            <person name="Desiro A."/>
            <person name="Gervers K.A."/>
            <person name="Hundley H."/>
            <person name="Kuo A."/>
            <person name="LaButti K."/>
            <person name="Lang B.F."/>
            <person name="Lipzen A."/>
            <person name="O'Donnell K."/>
            <person name="Pangilinan J."/>
            <person name="Reynolds N."/>
            <person name="Sandor L."/>
            <person name="Smith M.E."/>
            <person name="Tsang A."/>
            <person name="Grigoriev I.V."/>
            <person name="Stajich J.E."/>
            <person name="Spatafora J.W."/>
        </authorList>
    </citation>
    <scope>NUCLEOTIDE SEQUENCE</scope>
    <source>
        <strain evidence="3">RSA 2281</strain>
    </source>
</reference>
<gene>
    <name evidence="3" type="ORF">BDA99DRAFT_531363</name>
</gene>
<feature type="compositionally biased region" description="Polar residues" evidence="1">
    <location>
        <begin position="28"/>
        <end position="43"/>
    </location>
</feature>
<comment type="caution">
    <text evidence="3">The sequence shown here is derived from an EMBL/GenBank/DDBJ whole genome shotgun (WGS) entry which is preliminary data.</text>
</comment>
<evidence type="ECO:0000313" key="3">
    <source>
        <dbReference type="EMBL" id="KAI9278618.1"/>
    </source>
</evidence>
<evidence type="ECO:0000256" key="1">
    <source>
        <dbReference type="SAM" id="MobiDB-lite"/>
    </source>
</evidence>
<organism evidence="3 4">
    <name type="scientific">Phascolomyces articulosus</name>
    <dbReference type="NCBI Taxonomy" id="60185"/>
    <lineage>
        <taxon>Eukaryota</taxon>
        <taxon>Fungi</taxon>
        <taxon>Fungi incertae sedis</taxon>
        <taxon>Mucoromycota</taxon>
        <taxon>Mucoromycotina</taxon>
        <taxon>Mucoromycetes</taxon>
        <taxon>Mucorales</taxon>
        <taxon>Lichtheimiaceae</taxon>
        <taxon>Phascolomyces</taxon>
    </lineage>
</organism>
<dbReference type="Proteomes" id="UP001209540">
    <property type="component" value="Unassembled WGS sequence"/>
</dbReference>
<dbReference type="AlphaFoldDB" id="A0AAD5KC63"/>
<evidence type="ECO:0000256" key="2">
    <source>
        <dbReference type="SAM" id="Phobius"/>
    </source>
</evidence>
<keyword evidence="2" id="KW-0812">Transmembrane</keyword>
<evidence type="ECO:0000313" key="4">
    <source>
        <dbReference type="Proteomes" id="UP001209540"/>
    </source>
</evidence>
<reference evidence="3" key="2">
    <citation type="submission" date="2023-02" db="EMBL/GenBank/DDBJ databases">
        <authorList>
            <consortium name="DOE Joint Genome Institute"/>
            <person name="Mondo S.J."/>
            <person name="Chang Y."/>
            <person name="Wang Y."/>
            <person name="Ahrendt S."/>
            <person name="Andreopoulos W."/>
            <person name="Barry K."/>
            <person name="Beard J."/>
            <person name="Benny G.L."/>
            <person name="Blankenship S."/>
            <person name="Bonito G."/>
            <person name="Cuomo C."/>
            <person name="Desiro A."/>
            <person name="Gervers K.A."/>
            <person name="Hundley H."/>
            <person name="Kuo A."/>
            <person name="LaButti K."/>
            <person name="Lang B.F."/>
            <person name="Lipzen A."/>
            <person name="O'Donnell K."/>
            <person name="Pangilinan J."/>
            <person name="Reynolds N."/>
            <person name="Sandor L."/>
            <person name="Smith M.W."/>
            <person name="Tsang A."/>
            <person name="Grigoriev I.V."/>
            <person name="Stajich J.E."/>
            <person name="Spatafora J.W."/>
        </authorList>
    </citation>
    <scope>NUCLEOTIDE SEQUENCE</scope>
    <source>
        <strain evidence="3">RSA 2281</strain>
    </source>
</reference>
<keyword evidence="2" id="KW-1133">Transmembrane helix</keyword>
<proteinExistence type="predicted"/>
<name>A0AAD5KC63_9FUNG</name>
<protein>
    <submittedName>
        <fullName evidence="3">Uncharacterized protein</fullName>
    </submittedName>
</protein>
<dbReference type="EMBL" id="JAIXMP010000001">
    <property type="protein sequence ID" value="KAI9278618.1"/>
    <property type="molecule type" value="Genomic_DNA"/>
</dbReference>
<sequence length="379" mass="43304">MRSQKTTSLEGFKKGNIFIYQRTSCTSFNDSSAQKDTPSPSRHTNVDEKSDHHHNTSDRLDAIKQDQAPETTIRADDLFIIFWFCLLVPRRVAVNEWFFQDVLKDFKNKNPNIQQDKVLDLIKEELLDLERLRKSSRQTTKVSEWLAGWDQLIKPINQENTTPSTSVNVPNTTVHDDLNITAGNKNALTKIGKVLKIYMFLFKDNSFHLLIIVIVLIESIIIINNSGKKYTNFNKTSSTTYNSKEGWCSPPFTARTICMMMGEKLTANKKIPAKGLERLICKIKHTVLELDDDHDGDNEGRKKKEVEDVDDNDNSNEDNICLAANILSNVIENFATWSYSITSENELIACLHFSKEFFSVSPLPYVGIKRIYAINRLSS</sequence>
<accession>A0AAD5KC63</accession>
<keyword evidence="4" id="KW-1185">Reference proteome</keyword>
<feature type="compositionally biased region" description="Basic and acidic residues" evidence="1">
    <location>
        <begin position="44"/>
        <end position="64"/>
    </location>
</feature>
<feature type="transmembrane region" description="Helical" evidence="2">
    <location>
        <begin position="206"/>
        <end position="223"/>
    </location>
</feature>